<keyword evidence="4" id="KW-0694">RNA-binding</keyword>
<dbReference type="CDD" id="cd00593">
    <property type="entry name" value="RIBOc"/>
    <property type="match status" value="1"/>
</dbReference>
<reference evidence="6 7" key="1">
    <citation type="submission" date="2014-11" db="EMBL/GenBank/DDBJ databases">
        <authorList>
            <person name="Wibberg Daniel"/>
        </authorList>
    </citation>
    <scope>NUCLEOTIDE SEQUENCE [LARGE SCALE GENOMIC DNA]</scope>
    <source>
        <strain evidence="6">Rhizoctonia solani AG1-IB 7/3/14</strain>
    </source>
</reference>
<proteinExistence type="predicted"/>
<dbReference type="OrthoDB" id="2392202at2759"/>
<gene>
    <name evidence="6" type="ORF">RSOLAG1IB_03217</name>
</gene>
<evidence type="ECO:0000313" key="7">
    <source>
        <dbReference type="Proteomes" id="UP000059188"/>
    </source>
</evidence>
<organism evidence="6 7">
    <name type="scientific">Thanatephorus cucumeris (strain AG1-IB / isolate 7/3/14)</name>
    <name type="common">Lettuce bottom rot fungus</name>
    <name type="synonym">Rhizoctonia solani</name>
    <dbReference type="NCBI Taxonomy" id="1108050"/>
    <lineage>
        <taxon>Eukaryota</taxon>
        <taxon>Fungi</taxon>
        <taxon>Dikarya</taxon>
        <taxon>Basidiomycota</taxon>
        <taxon>Agaricomycotina</taxon>
        <taxon>Agaricomycetes</taxon>
        <taxon>Cantharellales</taxon>
        <taxon>Ceratobasidiaceae</taxon>
        <taxon>Rhizoctonia</taxon>
        <taxon>Rhizoctonia solani AG-1</taxon>
    </lineage>
</organism>
<name>A0A0B7FQU5_THACB</name>
<dbReference type="GO" id="GO:0003723">
    <property type="term" value="F:RNA binding"/>
    <property type="evidence" value="ECO:0007669"/>
    <property type="project" value="UniProtKB-KW"/>
</dbReference>
<dbReference type="STRING" id="1108050.A0A0B7FQU5"/>
<dbReference type="PANTHER" id="PTHR11207">
    <property type="entry name" value="RIBONUCLEASE III"/>
    <property type="match status" value="1"/>
</dbReference>
<evidence type="ECO:0000256" key="2">
    <source>
        <dbReference type="ARBA" id="ARBA00022759"/>
    </source>
</evidence>
<keyword evidence="1" id="KW-0540">Nuclease</keyword>
<dbReference type="GO" id="GO:0004525">
    <property type="term" value="F:ribonuclease III activity"/>
    <property type="evidence" value="ECO:0007669"/>
    <property type="project" value="InterPro"/>
</dbReference>
<dbReference type="SUPFAM" id="SSF54768">
    <property type="entry name" value="dsRNA-binding domain-like"/>
    <property type="match status" value="1"/>
</dbReference>
<keyword evidence="3" id="KW-0378">Hydrolase</keyword>
<evidence type="ECO:0000256" key="1">
    <source>
        <dbReference type="ARBA" id="ARBA00022722"/>
    </source>
</evidence>
<protein>
    <submittedName>
        <fullName evidence="6">Double-strand-specific pac1 ribonuclease</fullName>
    </submittedName>
</protein>
<feature type="domain" description="RNase III" evidence="5">
    <location>
        <begin position="12"/>
        <end position="148"/>
    </location>
</feature>
<evidence type="ECO:0000256" key="4">
    <source>
        <dbReference type="ARBA" id="ARBA00022884"/>
    </source>
</evidence>
<dbReference type="EMBL" id="LN679103">
    <property type="protein sequence ID" value="CEL59284.1"/>
    <property type="molecule type" value="Genomic_DNA"/>
</dbReference>
<dbReference type="Gene3D" id="1.10.1520.10">
    <property type="entry name" value="Ribonuclease III domain"/>
    <property type="match status" value="1"/>
</dbReference>
<dbReference type="Proteomes" id="UP000059188">
    <property type="component" value="Unassembled WGS sequence"/>
</dbReference>
<dbReference type="Gene3D" id="3.30.160.20">
    <property type="match status" value="1"/>
</dbReference>
<accession>A0A0B7FQU5</accession>
<dbReference type="PROSITE" id="PS50142">
    <property type="entry name" value="RNASE_3_2"/>
    <property type="match status" value="1"/>
</dbReference>
<keyword evidence="7" id="KW-1185">Reference proteome</keyword>
<dbReference type="SMART" id="SM00535">
    <property type="entry name" value="RIBOc"/>
    <property type="match status" value="1"/>
</dbReference>
<dbReference type="GO" id="GO:0006364">
    <property type="term" value="P:rRNA processing"/>
    <property type="evidence" value="ECO:0007669"/>
    <property type="project" value="TreeGrafter"/>
</dbReference>
<dbReference type="PANTHER" id="PTHR11207:SF0">
    <property type="entry name" value="RIBONUCLEASE 3"/>
    <property type="match status" value="1"/>
</dbReference>
<evidence type="ECO:0000256" key="3">
    <source>
        <dbReference type="ARBA" id="ARBA00022801"/>
    </source>
</evidence>
<dbReference type="SUPFAM" id="SSF69065">
    <property type="entry name" value="RNase III domain-like"/>
    <property type="match status" value="1"/>
</dbReference>
<dbReference type="GO" id="GO:0006369">
    <property type="term" value="P:termination of RNA polymerase II transcription"/>
    <property type="evidence" value="ECO:0007669"/>
    <property type="project" value="TreeGrafter"/>
</dbReference>
<keyword evidence="2" id="KW-0255">Endonuclease</keyword>
<dbReference type="InterPro" id="IPR036389">
    <property type="entry name" value="RNase_III_sf"/>
</dbReference>
<dbReference type="GO" id="GO:0005654">
    <property type="term" value="C:nucleoplasm"/>
    <property type="evidence" value="ECO:0007669"/>
    <property type="project" value="TreeGrafter"/>
</dbReference>
<dbReference type="InterPro" id="IPR014720">
    <property type="entry name" value="dsRBD_dom"/>
</dbReference>
<dbReference type="Pfam" id="PF14622">
    <property type="entry name" value="Ribonucleas_3_3"/>
    <property type="match status" value="1"/>
</dbReference>
<evidence type="ECO:0000259" key="5">
    <source>
        <dbReference type="PROSITE" id="PS50142"/>
    </source>
</evidence>
<dbReference type="GO" id="GO:0034475">
    <property type="term" value="P:U4 snRNA 3'-end processing"/>
    <property type="evidence" value="ECO:0007669"/>
    <property type="project" value="TreeGrafter"/>
</dbReference>
<sequence>MTSSAIQTSSPGVIFNKCPVLPLISDPSLRERVFTHRSFVVRPTNTFEDNINDPIYDNESLEHLGDSVVNLCTTRLIQSLYPLLHAGPASRIRALVVANSHLAKFTQHYKLHFHLRGNASQQLTIQASMPIHADLFEAYVGALFQEQGLDVVYEFLSHVLTTSICLAYEVVKASYIEGFAASAQATLIFPSTNVAGASDIPPAPLIAHPLPFTDESGCTSLLNQHFTQRHKHLDWVFSPPAGTGSAPLWEVKAIERGGDILATATAATKKTAKNIAARKALIALGILQDPSAPHTGTENA</sequence>
<evidence type="ECO:0000313" key="6">
    <source>
        <dbReference type="EMBL" id="CEL59284.1"/>
    </source>
</evidence>
<dbReference type="SMART" id="SM00358">
    <property type="entry name" value="DSRM"/>
    <property type="match status" value="1"/>
</dbReference>
<dbReference type="AlphaFoldDB" id="A0A0B7FQU5"/>
<dbReference type="Pfam" id="PF00035">
    <property type="entry name" value="dsrm"/>
    <property type="match status" value="1"/>
</dbReference>
<dbReference type="InterPro" id="IPR000999">
    <property type="entry name" value="RNase_III_dom"/>
</dbReference>